<keyword evidence="3" id="KW-1185">Reference proteome</keyword>
<dbReference type="InterPro" id="IPR051064">
    <property type="entry name" value="SEC14/CRAL-TRIO_domain"/>
</dbReference>
<dbReference type="PANTHER" id="PTHR23324:SF87">
    <property type="entry name" value="CRAL-TRIO DOMAIN-CONTAINING PROTEIN C34C12.6"/>
    <property type="match status" value="1"/>
</dbReference>
<dbReference type="Proteomes" id="UP000274131">
    <property type="component" value="Unassembled WGS sequence"/>
</dbReference>
<evidence type="ECO:0000313" key="3">
    <source>
        <dbReference type="Proteomes" id="UP000274131"/>
    </source>
</evidence>
<feature type="domain" description="CRAL-TRIO" evidence="1">
    <location>
        <begin position="85"/>
        <end position="267"/>
    </location>
</feature>
<dbReference type="InterPro" id="IPR001251">
    <property type="entry name" value="CRAL-TRIO_dom"/>
</dbReference>
<dbReference type="Gene3D" id="2.60.120.680">
    <property type="entry name" value="GOLD domain"/>
    <property type="match status" value="1"/>
</dbReference>
<gene>
    <name evidence="2" type="ORF">EVEC_LOCUS7016</name>
</gene>
<dbReference type="CDD" id="cd00170">
    <property type="entry name" value="SEC14"/>
    <property type="match status" value="1"/>
</dbReference>
<dbReference type="Gene3D" id="3.40.525.10">
    <property type="entry name" value="CRAL-TRIO lipid binding domain"/>
    <property type="match status" value="1"/>
</dbReference>
<dbReference type="GO" id="GO:0005737">
    <property type="term" value="C:cytoplasm"/>
    <property type="evidence" value="ECO:0007669"/>
    <property type="project" value="TreeGrafter"/>
</dbReference>
<reference evidence="4" key="1">
    <citation type="submission" date="2017-02" db="UniProtKB">
        <authorList>
            <consortium name="WormBaseParasite"/>
        </authorList>
    </citation>
    <scope>IDENTIFICATION</scope>
</reference>
<evidence type="ECO:0000313" key="4">
    <source>
        <dbReference type="WBParaSite" id="EVEC_0000751401-mRNA-1"/>
    </source>
</evidence>
<dbReference type="EMBL" id="UXUI01008742">
    <property type="protein sequence ID" value="VDD92265.1"/>
    <property type="molecule type" value="Genomic_DNA"/>
</dbReference>
<sequence>MSVYPTSAPGIDTDEKCLIAQLRNCLNLKMPSGIPADLDTDLNLSRWLRGYQRNVEKIVEVFPVYCESRQAAGFTGESFPEKFFELPEIKPYLPFIASSRLDDRVWSDKHNAFLFVERAWSQPKEIVKAMKCSDYLIHCFGYSEMLLQLILRREKRQESNKGPVQFIVLFDLGEVNLSDYLNPLSTHIKLWQLRSDLWQDWYPEMVQRIYLVNPPRLVSVLWKLARMFLNDRNYKLIDIPSHKKDLLKQLPSWFIPQEYGGDFLNSVPPGDRTGVSKRRKITVDDHYRSHEIYKHKGVTRPKPIRQEILSGETFVCKLNVEEGQSLLWDFSANGELQFAIYAVSNGCRRMAYPKLRLTSSKLPEEGVLENLKGALYEAEFQNTSTYFTVKVDYCIVAA</sequence>
<organism evidence="4">
    <name type="scientific">Enterobius vermicularis</name>
    <name type="common">Human pinworm</name>
    <dbReference type="NCBI Taxonomy" id="51028"/>
    <lineage>
        <taxon>Eukaryota</taxon>
        <taxon>Metazoa</taxon>
        <taxon>Ecdysozoa</taxon>
        <taxon>Nematoda</taxon>
        <taxon>Chromadorea</taxon>
        <taxon>Rhabditida</taxon>
        <taxon>Spirurina</taxon>
        <taxon>Oxyuridomorpha</taxon>
        <taxon>Oxyuroidea</taxon>
        <taxon>Oxyuridae</taxon>
        <taxon>Enterobius</taxon>
    </lineage>
</organism>
<dbReference type="InterPro" id="IPR036865">
    <property type="entry name" value="CRAL-TRIO_dom_sf"/>
</dbReference>
<accession>A0A0N4VAK1</accession>
<dbReference type="STRING" id="51028.A0A0N4VAK1"/>
<dbReference type="Pfam" id="PF00650">
    <property type="entry name" value="CRAL_TRIO"/>
    <property type="match status" value="1"/>
</dbReference>
<dbReference type="OrthoDB" id="1434354at2759"/>
<dbReference type="PANTHER" id="PTHR23324">
    <property type="entry name" value="SEC14 RELATED PROTEIN"/>
    <property type="match status" value="1"/>
</dbReference>
<protein>
    <submittedName>
        <fullName evidence="4">CRAL-TRIO domain-containing protein</fullName>
    </submittedName>
</protein>
<dbReference type="WBParaSite" id="EVEC_0000751401-mRNA-1">
    <property type="protein sequence ID" value="EVEC_0000751401-mRNA-1"/>
    <property type="gene ID" value="EVEC_0000751401"/>
</dbReference>
<dbReference type="SMART" id="SM00516">
    <property type="entry name" value="SEC14"/>
    <property type="match status" value="1"/>
</dbReference>
<name>A0A0N4VAK1_ENTVE</name>
<proteinExistence type="predicted"/>
<dbReference type="AlphaFoldDB" id="A0A0N4VAK1"/>
<evidence type="ECO:0000313" key="2">
    <source>
        <dbReference type="EMBL" id="VDD92265.1"/>
    </source>
</evidence>
<reference evidence="2 3" key="2">
    <citation type="submission" date="2018-10" db="EMBL/GenBank/DDBJ databases">
        <authorList>
            <consortium name="Pathogen Informatics"/>
        </authorList>
    </citation>
    <scope>NUCLEOTIDE SEQUENCE [LARGE SCALE GENOMIC DNA]</scope>
</reference>
<dbReference type="SUPFAM" id="SSF52087">
    <property type="entry name" value="CRAL/TRIO domain"/>
    <property type="match status" value="1"/>
</dbReference>
<dbReference type="PROSITE" id="PS50191">
    <property type="entry name" value="CRAL_TRIO"/>
    <property type="match status" value="1"/>
</dbReference>
<evidence type="ECO:0000259" key="1">
    <source>
        <dbReference type="PROSITE" id="PS50191"/>
    </source>
</evidence>